<sequence length="215" mass="25389">MALFNDQKGRWFGKKPNEGTAIFVESDQVQKRKKEAKPKVKSSFADITPVIDLTGNGFLELPDNKGYMDMMQLASSDIYSLNETDKTKKIYHFATFLQGYNHDFKIIPFDFPVDTSSQQRHILEKMQQAKKPQYRLFLEKKLQELQFIEQRRTNREFYLFLYADDEYTLQSRRMEVEGHLHAVCPVIPITDDKKINILYKLNNMNSKNRHTHERG</sequence>
<proteinExistence type="predicted"/>
<evidence type="ECO:0000313" key="2">
    <source>
        <dbReference type="Proteomes" id="UP000321051"/>
    </source>
</evidence>
<organism evidence="1 2">
    <name type="scientific">Marinococcus halophilus</name>
    <dbReference type="NCBI Taxonomy" id="1371"/>
    <lineage>
        <taxon>Bacteria</taxon>
        <taxon>Bacillati</taxon>
        <taxon>Bacillota</taxon>
        <taxon>Bacilli</taxon>
        <taxon>Bacillales</taxon>
        <taxon>Bacillaceae</taxon>
        <taxon>Marinococcus</taxon>
    </lineage>
</organism>
<dbReference type="RefSeq" id="WP_094908696.1">
    <property type="nucleotide sequence ID" value="NZ_BJUN01000014.1"/>
</dbReference>
<dbReference type="OrthoDB" id="2088199at2"/>
<name>A0A510Y7U0_MARHA</name>
<comment type="caution">
    <text evidence="1">The sequence shown here is derived from an EMBL/GenBank/DDBJ whole genome shotgun (WGS) entry which is preliminary data.</text>
</comment>
<accession>A0A510Y7U0</accession>
<gene>
    <name evidence="1" type="ORF">MHA01_23340</name>
</gene>
<dbReference type="EMBL" id="BJUN01000014">
    <property type="protein sequence ID" value="GEK59429.1"/>
    <property type="molecule type" value="Genomic_DNA"/>
</dbReference>
<dbReference type="Proteomes" id="UP000321051">
    <property type="component" value="Unassembled WGS sequence"/>
</dbReference>
<protein>
    <submittedName>
        <fullName evidence="1">Uncharacterized protein</fullName>
    </submittedName>
</protein>
<dbReference type="AlphaFoldDB" id="A0A510Y7U0"/>
<evidence type="ECO:0000313" key="1">
    <source>
        <dbReference type="EMBL" id="GEK59429.1"/>
    </source>
</evidence>
<keyword evidence="2" id="KW-1185">Reference proteome</keyword>
<dbReference type="STRING" id="1371.GCA_900166605_01016"/>
<reference evidence="1 2" key="1">
    <citation type="submission" date="2019-07" db="EMBL/GenBank/DDBJ databases">
        <title>Whole genome shotgun sequence of Marinococcus halophilus NBRC 102359.</title>
        <authorList>
            <person name="Hosoyama A."/>
            <person name="Uohara A."/>
            <person name="Ohji S."/>
            <person name="Ichikawa N."/>
        </authorList>
    </citation>
    <scope>NUCLEOTIDE SEQUENCE [LARGE SCALE GENOMIC DNA]</scope>
    <source>
        <strain evidence="1 2">NBRC 102359</strain>
    </source>
</reference>